<organism evidence="1 2">
    <name type="scientific">Xenoophorus captivus</name>
    <dbReference type="NCBI Taxonomy" id="1517983"/>
    <lineage>
        <taxon>Eukaryota</taxon>
        <taxon>Metazoa</taxon>
        <taxon>Chordata</taxon>
        <taxon>Craniata</taxon>
        <taxon>Vertebrata</taxon>
        <taxon>Euteleostomi</taxon>
        <taxon>Actinopterygii</taxon>
        <taxon>Neopterygii</taxon>
        <taxon>Teleostei</taxon>
        <taxon>Neoteleostei</taxon>
        <taxon>Acanthomorphata</taxon>
        <taxon>Ovalentaria</taxon>
        <taxon>Atherinomorphae</taxon>
        <taxon>Cyprinodontiformes</taxon>
        <taxon>Goodeidae</taxon>
        <taxon>Xenoophorus</taxon>
    </lineage>
</organism>
<accession>A0ABV0Q6J3</accession>
<evidence type="ECO:0000313" key="2">
    <source>
        <dbReference type="Proteomes" id="UP001434883"/>
    </source>
</evidence>
<dbReference type="EMBL" id="JAHRIN010000757">
    <property type="protein sequence ID" value="MEQ2191415.1"/>
    <property type="molecule type" value="Genomic_DNA"/>
</dbReference>
<keyword evidence="2" id="KW-1185">Reference proteome</keyword>
<evidence type="ECO:0000313" key="1">
    <source>
        <dbReference type="EMBL" id="MEQ2191415.1"/>
    </source>
</evidence>
<proteinExistence type="predicted"/>
<comment type="caution">
    <text evidence="1">The sequence shown here is derived from an EMBL/GenBank/DDBJ whole genome shotgun (WGS) entry which is preliminary data.</text>
</comment>
<protein>
    <submittedName>
        <fullName evidence="1">Uncharacterized protein</fullName>
    </submittedName>
</protein>
<dbReference type="Proteomes" id="UP001434883">
    <property type="component" value="Unassembled WGS sequence"/>
</dbReference>
<gene>
    <name evidence="1" type="ORF">XENOCAPTIV_028175</name>
</gene>
<sequence length="129" mass="13745">MLNVRIGLVQSPGSPGGTFNVQVEFREHYFQFSMVFILLPTEHVVEVAKGRASVSIWWYVHSSYQDNGKLTGKVNKPACDRDELQVSGAVPIDGGRVCASAVLHVNTQSSSPGLTGVAAPVVPVCCAAC</sequence>
<name>A0ABV0Q6J3_9TELE</name>
<reference evidence="1 2" key="1">
    <citation type="submission" date="2021-06" db="EMBL/GenBank/DDBJ databases">
        <authorList>
            <person name="Palmer J.M."/>
        </authorList>
    </citation>
    <scope>NUCLEOTIDE SEQUENCE [LARGE SCALE GENOMIC DNA]</scope>
    <source>
        <strain evidence="1 2">XC_2019</strain>
        <tissue evidence="1">Muscle</tissue>
    </source>
</reference>